<dbReference type="RefSeq" id="WP_284316994.1">
    <property type="nucleotide sequence ID" value="NZ_BSPC01000096.1"/>
</dbReference>
<sequence length="816" mass="90917" precursor="true">MRVSARHFLTNVLCTTVAVAALSFALASSPARAQNLLSGISPTTEDNNGQKPNMVLKAKEMQYDQDKDVVTAVGSVQIYYNGRALQADRVVYDRKSKRVHAYGNVVITEADGTITHADDFDLTDDFKDGFVNSLRVLTTDETRIAANRAERTDGNVTVFQNGVYTACEPCKDNPARPPLWQVKAMKVIHNEQEKMLYFEDAYFEVYGLPIAYLPYMSSPDPTVTRKTGFVSPRYFHTSDLGYGFEAPYFIDLAPNYDLTLTPGFTTSQGPTGQIEWRHRLLNGSYSILASGAFLANPDKFANEDIGTPNFRGSVSSKGEFWLNDKWRFGWDVNALSDKFYWRDYKFDNLRGQVTATSTLYLTGSGDKSWFDLRGYYFQGLTSVDVQKQLPTVLPVLDYDYVVNHPVLGGEVGWNFNFTNLTRQQSAYDNIVGQICNATTPITRSNCLLRGIDGNYARGSLNLYWKKTITDSWGEQWTPFTYVRGDLGFTRLDDPNNQQFVGNSNDTAARVLPAIGLDYRYPFISQSDWGTQIFEPIAQVILRPKAAQTGSFPNEDAQSLIFDDSNLFAWDKYSGYDRVEDGSRINAGFQYSLTTNGGGYYNALFGQSYSFGGTNPYKDPDMANTGLQSGLDTNTSDYVGRIYLQPVNNFAILTDARFNEKTWNMKAFEVGAIGTIGNLKTDITYASYEAQPLLGLEKREGVNGTAAWKVAENWVASAGAQYDMRTKRFSTSFVGLTYVDACIAFGMSLQRDYDTTSFKYDTTVQVQLQLRGLGVSGNPKEFADKVWNDGFNNANVTKPSVFTDTDGNLTGGSTAAN</sequence>
<name>A0ABQ6D0J0_9HYPH</name>
<comment type="similarity">
    <text evidence="1">Belongs to the LptD family.</text>
</comment>
<comment type="caution">
    <text evidence="1">Lacks conserved residue(s) required for the propagation of feature annotation.</text>
</comment>
<keyword evidence="1" id="KW-0732">Signal</keyword>
<comment type="caution">
    <text evidence="3">The sequence shown here is derived from an EMBL/GenBank/DDBJ whole genome shotgun (WGS) entry which is preliminary data.</text>
</comment>
<dbReference type="Pfam" id="PF04453">
    <property type="entry name" value="LptD"/>
    <property type="match status" value="1"/>
</dbReference>
<dbReference type="InterPro" id="IPR050218">
    <property type="entry name" value="LptD"/>
</dbReference>
<evidence type="ECO:0000256" key="1">
    <source>
        <dbReference type="HAMAP-Rule" id="MF_01411"/>
    </source>
</evidence>
<dbReference type="InterPro" id="IPR007543">
    <property type="entry name" value="LptD_C"/>
</dbReference>
<keyword evidence="1" id="KW-0472">Membrane</keyword>
<feature type="chain" id="PRO_5044944943" description="LPS-assembly protein LptD" evidence="1">
    <location>
        <begin position="34"/>
        <end position="816"/>
    </location>
</feature>
<dbReference type="Gene3D" id="2.60.450.10">
    <property type="entry name" value="Lipopolysaccharide (LPS) transport protein A like domain"/>
    <property type="match status" value="1"/>
</dbReference>
<evidence type="ECO:0000313" key="4">
    <source>
        <dbReference type="Proteomes" id="UP001156882"/>
    </source>
</evidence>
<dbReference type="Proteomes" id="UP001156882">
    <property type="component" value="Unassembled WGS sequence"/>
</dbReference>
<feature type="domain" description="LptD C-terminal" evidence="2">
    <location>
        <begin position="310"/>
        <end position="671"/>
    </location>
</feature>
<dbReference type="EMBL" id="BSPC01000096">
    <property type="protein sequence ID" value="GLS24072.1"/>
    <property type="molecule type" value="Genomic_DNA"/>
</dbReference>
<dbReference type="PANTHER" id="PTHR30189">
    <property type="entry name" value="LPS-ASSEMBLY PROTEIN"/>
    <property type="match status" value="1"/>
</dbReference>
<protein>
    <recommendedName>
        <fullName evidence="1">LPS-assembly protein LptD</fullName>
    </recommendedName>
</protein>
<dbReference type="PANTHER" id="PTHR30189:SF1">
    <property type="entry name" value="LPS-ASSEMBLY PROTEIN LPTD"/>
    <property type="match status" value="1"/>
</dbReference>
<dbReference type="HAMAP" id="MF_01411">
    <property type="entry name" value="LPS_assembly_LptD"/>
    <property type="match status" value="1"/>
</dbReference>
<organism evidence="3 4">
    <name type="scientific">Labrys miyagiensis</name>
    <dbReference type="NCBI Taxonomy" id="346912"/>
    <lineage>
        <taxon>Bacteria</taxon>
        <taxon>Pseudomonadati</taxon>
        <taxon>Pseudomonadota</taxon>
        <taxon>Alphaproteobacteria</taxon>
        <taxon>Hyphomicrobiales</taxon>
        <taxon>Xanthobacteraceae</taxon>
        <taxon>Labrys</taxon>
    </lineage>
</organism>
<reference evidence="4" key="1">
    <citation type="journal article" date="2019" name="Int. J. Syst. Evol. Microbiol.">
        <title>The Global Catalogue of Microorganisms (GCM) 10K type strain sequencing project: providing services to taxonomists for standard genome sequencing and annotation.</title>
        <authorList>
            <consortium name="The Broad Institute Genomics Platform"/>
            <consortium name="The Broad Institute Genome Sequencing Center for Infectious Disease"/>
            <person name="Wu L."/>
            <person name="Ma J."/>
        </authorList>
    </citation>
    <scope>NUCLEOTIDE SEQUENCE [LARGE SCALE GENOMIC DNA]</scope>
    <source>
        <strain evidence="4">NBRC 101365</strain>
    </source>
</reference>
<proteinExistence type="inferred from homology"/>
<evidence type="ECO:0000259" key="2">
    <source>
        <dbReference type="Pfam" id="PF04453"/>
    </source>
</evidence>
<gene>
    <name evidence="1 3" type="primary">lptD</name>
    <name evidence="3" type="ORF">GCM10007874_70930</name>
</gene>
<feature type="signal peptide" evidence="1">
    <location>
        <begin position="1"/>
        <end position="33"/>
    </location>
</feature>
<comment type="subunit">
    <text evidence="1">Component of the lipopolysaccharide transport and assembly complex.</text>
</comment>
<keyword evidence="1" id="KW-0998">Cell outer membrane</keyword>
<evidence type="ECO:0000313" key="3">
    <source>
        <dbReference type="EMBL" id="GLS24072.1"/>
    </source>
</evidence>
<comment type="subcellular location">
    <subcellularLocation>
        <location evidence="1">Cell outer membrane</location>
    </subcellularLocation>
</comment>
<dbReference type="InterPro" id="IPR020889">
    <property type="entry name" value="LipoPS_assembly_LptD"/>
</dbReference>
<keyword evidence="4" id="KW-1185">Reference proteome</keyword>
<comment type="function">
    <text evidence="1">Involved in the assembly of lipopolysaccharide (LPS) at the surface of the outer membrane.</text>
</comment>
<accession>A0ABQ6D0J0</accession>